<dbReference type="PANTHER" id="PTHR22939:SF129">
    <property type="entry name" value="SERINE PROTEASE HTRA2, MITOCHONDRIAL"/>
    <property type="match status" value="1"/>
</dbReference>
<evidence type="ECO:0000256" key="8">
    <source>
        <dbReference type="ARBA" id="ARBA00022825"/>
    </source>
</evidence>
<dbReference type="PANTHER" id="PTHR22939">
    <property type="entry name" value="SERINE PROTEASE FAMILY S1C HTRA-RELATED"/>
    <property type="match status" value="1"/>
</dbReference>
<dbReference type="InterPro" id="IPR001940">
    <property type="entry name" value="Peptidase_S1C"/>
</dbReference>
<dbReference type="RefSeq" id="WP_303493413.1">
    <property type="nucleotide sequence ID" value="NZ_JAUOPB010000011.1"/>
</dbReference>
<dbReference type="AlphaFoldDB" id="A0AAW7XAJ5"/>
<dbReference type="GO" id="GO:0042597">
    <property type="term" value="C:periplasmic space"/>
    <property type="evidence" value="ECO:0007669"/>
    <property type="project" value="UniProtKB-SubCell"/>
</dbReference>
<keyword evidence="7 12" id="KW-0378">Hydrolase</keyword>
<keyword evidence="8" id="KW-0720">Serine protease</keyword>
<feature type="binding site" evidence="10">
    <location>
        <begin position="254"/>
        <end position="258"/>
    </location>
    <ligand>
        <name>substrate</name>
    </ligand>
</feature>
<comment type="subcellular location">
    <subcellularLocation>
        <location evidence="1">Periplasm</location>
    </subcellularLocation>
</comment>
<keyword evidence="4" id="KW-0732">Signal</keyword>
<feature type="binding site" evidence="10">
    <location>
        <position position="164"/>
    </location>
    <ligand>
        <name>substrate</name>
    </ligand>
</feature>
<dbReference type="Pfam" id="PF13180">
    <property type="entry name" value="PDZ_2"/>
    <property type="match status" value="1"/>
</dbReference>
<gene>
    <name evidence="12" type="ORF">Q4521_15445</name>
</gene>
<dbReference type="PROSITE" id="PS50106">
    <property type="entry name" value="PDZ"/>
    <property type="match status" value="2"/>
</dbReference>
<evidence type="ECO:0000313" key="13">
    <source>
        <dbReference type="Proteomes" id="UP001169760"/>
    </source>
</evidence>
<dbReference type="EMBL" id="JAUOPB010000011">
    <property type="protein sequence ID" value="MDO6423877.1"/>
    <property type="molecule type" value="Genomic_DNA"/>
</dbReference>
<name>A0AAW7XAJ5_9GAMM</name>
<dbReference type="SUPFAM" id="SSF50156">
    <property type="entry name" value="PDZ domain-like"/>
    <property type="match status" value="2"/>
</dbReference>
<feature type="domain" description="PDZ" evidence="11">
    <location>
        <begin position="401"/>
        <end position="468"/>
    </location>
</feature>
<dbReference type="InterPro" id="IPR036034">
    <property type="entry name" value="PDZ_sf"/>
</dbReference>
<dbReference type="GO" id="GO:0006515">
    <property type="term" value="P:protein quality control for misfolded or incompletely synthesized proteins"/>
    <property type="evidence" value="ECO:0007669"/>
    <property type="project" value="TreeGrafter"/>
</dbReference>
<evidence type="ECO:0000313" key="12">
    <source>
        <dbReference type="EMBL" id="MDO6423877.1"/>
    </source>
</evidence>
<evidence type="ECO:0000256" key="9">
    <source>
        <dbReference type="PIRSR" id="PIRSR611782-1"/>
    </source>
</evidence>
<dbReference type="EC" id="3.4.21.107" evidence="12"/>
<keyword evidence="6" id="KW-0574">Periplasm</keyword>
<dbReference type="Pfam" id="PF17820">
    <property type="entry name" value="PDZ_6"/>
    <property type="match status" value="1"/>
</dbReference>
<dbReference type="SMART" id="SM00228">
    <property type="entry name" value="PDZ"/>
    <property type="match status" value="2"/>
</dbReference>
<evidence type="ECO:0000259" key="11">
    <source>
        <dbReference type="PROSITE" id="PS50106"/>
    </source>
</evidence>
<feature type="binding site" evidence="10">
    <location>
        <begin position="236"/>
        <end position="238"/>
    </location>
    <ligand>
        <name>substrate</name>
    </ligand>
</feature>
<comment type="caution">
    <text evidence="12">The sequence shown here is derived from an EMBL/GenBank/DDBJ whole genome shotgun (WGS) entry which is preliminary data.</text>
</comment>
<dbReference type="InterPro" id="IPR009003">
    <property type="entry name" value="Peptidase_S1_PA"/>
</dbReference>
<evidence type="ECO:0000256" key="1">
    <source>
        <dbReference type="ARBA" id="ARBA00004418"/>
    </source>
</evidence>
<feature type="binding site" evidence="10">
    <location>
        <position position="134"/>
    </location>
    <ligand>
        <name>substrate</name>
    </ligand>
</feature>
<feature type="domain" description="PDZ" evidence="11">
    <location>
        <begin position="294"/>
        <end position="374"/>
    </location>
</feature>
<feature type="active site" description="Charge relay system" evidence="9">
    <location>
        <position position="164"/>
    </location>
</feature>
<keyword evidence="5" id="KW-0677">Repeat</keyword>
<proteinExistence type="inferred from homology"/>
<dbReference type="Gene3D" id="2.30.42.10">
    <property type="match status" value="2"/>
</dbReference>
<dbReference type="InterPro" id="IPR011782">
    <property type="entry name" value="Pept_S1C_Do"/>
</dbReference>
<sequence>MSQLTQHTRTCRIRKWGRAAYLAARLSVLLSGLLGALLGASVQLHAALPASVNGEPLPSLAPMLKQVNPAVVNIATYSTFRQAYNPLLNDPFFRHFFNVPDSYRQQPQTQKRQQSAGSGVIVDAKKGVVLTNYHVVKDADEVQVSLIDGRALIAEVVGSDPELDIAVLRVKADDLTDVKMVNSSLLEVGDFVVAIGNPFGLGQTVTTGIVSALGRTGLGIEGYENFIQTDASINPGNSGGALVNLRGELVGINTAIIAPAGGNVGIGFAIPINMAKASMEQILKHGKVQRGHVAISVQDITPDLREAFALKNGQHGVIVTGVGEGSDAHKAGLQAGDIIVTVDGENINSRGQLSSHLAVKAVGAKVKIGVIRKGKRLDINVPISDPHAALTSGQLHPLLEGARFENNPDGEGVIVAALSPKSYAAYSGLRPGDVVLGANDYQVVNLESFQRALKRNKKQVLLLVARGNRALHIVIR</sequence>
<evidence type="ECO:0000256" key="6">
    <source>
        <dbReference type="ARBA" id="ARBA00022764"/>
    </source>
</evidence>
<dbReference type="GO" id="GO:0004252">
    <property type="term" value="F:serine-type endopeptidase activity"/>
    <property type="evidence" value="ECO:0007669"/>
    <property type="project" value="InterPro"/>
</dbReference>
<dbReference type="PRINTS" id="PR00834">
    <property type="entry name" value="PROTEASES2C"/>
</dbReference>
<dbReference type="InterPro" id="IPR041489">
    <property type="entry name" value="PDZ_6"/>
</dbReference>
<evidence type="ECO:0000256" key="7">
    <source>
        <dbReference type="ARBA" id="ARBA00022801"/>
    </source>
</evidence>
<organism evidence="12 13">
    <name type="scientific">Saccharophagus degradans</name>
    <dbReference type="NCBI Taxonomy" id="86304"/>
    <lineage>
        <taxon>Bacteria</taxon>
        <taxon>Pseudomonadati</taxon>
        <taxon>Pseudomonadota</taxon>
        <taxon>Gammaproteobacteria</taxon>
        <taxon>Cellvibrionales</taxon>
        <taxon>Cellvibrionaceae</taxon>
        <taxon>Saccharophagus</taxon>
    </lineage>
</organism>
<dbReference type="FunFam" id="2.40.10.10:FF:000001">
    <property type="entry name" value="Periplasmic serine protease DegS"/>
    <property type="match status" value="1"/>
</dbReference>
<evidence type="ECO:0000256" key="4">
    <source>
        <dbReference type="ARBA" id="ARBA00022729"/>
    </source>
</evidence>
<evidence type="ECO:0000256" key="3">
    <source>
        <dbReference type="ARBA" id="ARBA00022670"/>
    </source>
</evidence>
<feature type="active site" description="Charge relay system" evidence="9">
    <location>
        <position position="238"/>
    </location>
</feature>
<dbReference type="InterPro" id="IPR001478">
    <property type="entry name" value="PDZ"/>
</dbReference>
<dbReference type="Proteomes" id="UP001169760">
    <property type="component" value="Unassembled WGS sequence"/>
</dbReference>
<reference evidence="12" key="1">
    <citation type="submission" date="2023-07" db="EMBL/GenBank/DDBJ databases">
        <title>Genome content predicts the carbon catabolic preferences of heterotrophic bacteria.</title>
        <authorList>
            <person name="Gralka M."/>
        </authorList>
    </citation>
    <scope>NUCLEOTIDE SEQUENCE</scope>
    <source>
        <strain evidence="12">I3M17_2</strain>
    </source>
</reference>
<dbReference type="NCBIfam" id="TIGR02037">
    <property type="entry name" value="degP_htrA_DO"/>
    <property type="match status" value="1"/>
</dbReference>
<dbReference type="Gene3D" id="2.40.10.120">
    <property type="match status" value="1"/>
</dbReference>
<evidence type="ECO:0000256" key="2">
    <source>
        <dbReference type="ARBA" id="ARBA00010541"/>
    </source>
</evidence>
<evidence type="ECO:0000256" key="5">
    <source>
        <dbReference type="ARBA" id="ARBA00022737"/>
    </source>
</evidence>
<keyword evidence="3" id="KW-0645">Protease</keyword>
<protein>
    <submittedName>
        <fullName evidence="12">Do family serine endopeptidase</fullName>
        <ecNumber evidence="12">3.4.21.107</ecNumber>
    </submittedName>
</protein>
<dbReference type="SUPFAM" id="SSF50494">
    <property type="entry name" value="Trypsin-like serine proteases"/>
    <property type="match status" value="1"/>
</dbReference>
<comment type="similarity">
    <text evidence="2">Belongs to the peptidase S1C family.</text>
</comment>
<evidence type="ECO:0000256" key="10">
    <source>
        <dbReference type="PIRSR" id="PIRSR611782-2"/>
    </source>
</evidence>
<feature type="active site" description="Charge relay system" evidence="9">
    <location>
        <position position="134"/>
    </location>
</feature>
<accession>A0AAW7XAJ5</accession>
<dbReference type="Pfam" id="PF13365">
    <property type="entry name" value="Trypsin_2"/>
    <property type="match status" value="1"/>
</dbReference>